<dbReference type="Pfam" id="PF18931">
    <property type="entry name" value="DUF5680"/>
    <property type="match status" value="1"/>
</dbReference>
<accession>A0A1G2N0G4</accession>
<protein>
    <recommendedName>
        <fullName evidence="1">DUF5680 domain-containing protein</fullName>
    </recommendedName>
</protein>
<dbReference type="Proteomes" id="UP000178089">
    <property type="component" value="Unassembled WGS sequence"/>
</dbReference>
<gene>
    <name evidence="2" type="ORF">A3F51_02860</name>
</gene>
<evidence type="ECO:0000313" key="3">
    <source>
        <dbReference type="Proteomes" id="UP000178089"/>
    </source>
</evidence>
<proteinExistence type="predicted"/>
<dbReference type="InterPro" id="IPR043735">
    <property type="entry name" value="DUF5680"/>
</dbReference>
<dbReference type="AlphaFoldDB" id="A0A1G2N0G4"/>
<evidence type="ECO:0000259" key="1">
    <source>
        <dbReference type="Pfam" id="PF18931"/>
    </source>
</evidence>
<name>A0A1G2N0G4_9BACT</name>
<dbReference type="EMBL" id="MHRT01000010">
    <property type="protein sequence ID" value="OHA28691.1"/>
    <property type="molecule type" value="Genomic_DNA"/>
</dbReference>
<evidence type="ECO:0000313" key="2">
    <source>
        <dbReference type="EMBL" id="OHA28691.1"/>
    </source>
</evidence>
<comment type="caution">
    <text evidence="2">The sequence shown here is derived from an EMBL/GenBank/DDBJ whole genome shotgun (WGS) entry which is preliminary data.</text>
</comment>
<feature type="domain" description="DUF5680" evidence="1">
    <location>
        <begin position="9"/>
        <end position="58"/>
    </location>
</feature>
<reference evidence="2 3" key="1">
    <citation type="journal article" date="2016" name="Nat. Commun.">
        <title>Thousands of microbial genomes shed light on interconnected biogeochemical processes in an aquifer system.</title>
        <authorList>
            <person name="Anantharaman K."/>
            <person name="Brown C.T."/>
            <person name="Hug L.A."/>
            <person name="Sharon I."/>
            <person name="Castelle C.J."/>
            <person name="Probst A.J."/>
            <person name="Thomas B.C."/>
            <person name="Singh A."/>
            <person name="Wilkins M.J."/>
            <person name="Karaoz U."/>
            <person name="Brodie E.L."/>
            <person name="Williams K.H."/>
            <person name="Hubbard S.S."/>
            <person name="Banfield J.F."/>
        </authorList>
    </citation>
    <scope>NUCLEOTIDE SEQUENCE [LARGE SCALE GENOMIC DNA]</scope>
</reference>
<sequence>MKQLPDDIIPVRGPKKFVIENYTYINKITGKIERFEGREEVKKDGKLIYYAVFHGGLIK</sequence>
<organism evidence="2 3">
    <name type="scientific">Candidatus Taylorbacteria bacterium RIFCSPHIGHO2_12_FULL_45_16</name>
    <dbReference type="NCBI Taxonomy" id="1802315"/>
    <lineage>
        <taxon>Bacteria</taxon>
        <taxon>Candidatus Tayloriibacteriota</taxon>
    </lineage>
</organism>